<evidence type="ECO:0000259" key="3">
    <source>
        <dbReference type="Pfam" id="PF00149"/>
    </source>
</evidence>
<evidence type="ECO:0000313" key="4">
    <source>
        <dbReference type="EMBL" id="KGF50263.1"/>
    </source>
</evidence>
<dbReference type="PANTHER" id="PTHR11575:SF24">
    <property type="entry name" value="5'-NUCLEOTIDASE"/>
    <property type="match status" value="1"/>
</dbReference>
<dbReference type="InterPro" id="IPR004843">
    <property type="entry name" value="Calcineurin-like_PHP"/>
</dbReference>
<dbReference type="GO" id="GO:0000166">
    <property type="term" value="F:nucleotide binding"/>
    <property type="evidence" value="ECO:0007669"/>
    <property type="project" value="InterPro"/>
</dbReference>
<accession>A0A096AT58</accession>
<dbReference type="SUPFAM" id="SSF56300">
    <property type="entry name" value="Metallo-dependent phosphatases"/>
    <property type="match status" value="1"/>
</dbReference>
<name>A0A096AT58_9BACT</name>
<evidence type="ECO:0000256" key="2">
    <source>
        <dbReference type="SAM" id="SignalP"/>
    </source>
</evidence>
<dbReference type="InterPro" id="IPR006179">
    <property type="entry name" value="5_nucleotidase/apyrase"/>
</dbReference>
<reference evidence="4 5" key="1">
    <citation type="submission" date="2014-07" db="EMBL/GenBank/DDBJ databases">
        <authorList>
            <person name="McCorrison J."/>
            <person name="Sanka R."/>
            <person name="Torralba M."/>
            <person name="Gillis M."/>
            <person name="Haft D.H."/>
            <person name="Methe B."/>
            <person name="Sutton G."/>
            <person name="Nelson K.E."/>
        </authorList>
    </citation>
    <scope>NUCLEOTIDE SEQUENCE [LARGE SCALE GENOMIC DNA]</scope>
    <source>
        <strain evidence="4 5">DNF00882</strain>
    </source>
</reference>
<dbReference type="PROSITE" id="PS00786">
    <property type="entry name" value="5_NUCLEOTIDASE_2"/>
    <property type="match status" value="1"/>
</dbReference>
<keyword evidence="2" id="KW-0732">Signal</keyword>
<organism evidence="4 5">
    <name type="scientific">Prevotella disiens DNF00882</name>
    <dbReference type="NCBI Taxonomy" id="1401075"/>
    <lineage>
        <taxon>Bacteria</taxon>
        <taxon>Pseudomonadati</taxon>
        <taxon>Bacteroidota</taxon>
        <taxon>Bacteroidia</taxon>
        <taxon>Bacteroidales</taxon>
        <taxon>Prevotellaceae</taxon>
        <taxon>Prevotella</taxon>
    </lineage>
</organism>
<dbReference type="PANTHER" id="PTHR11575">
    <property type="entry name" value="5'-NUCLEOTIDASE-RELATED"/>
    <property type="match status" value="1"/>
</dbReference>
<dbReference type="PRINTS" id="PR01607">
    <property type="entry name" value="APYRASEFAMLY"/>
</dbReference>
<dbReference type="PROSITE" id="PS00785">
    <property type="entry name" value="5_NUCLEOTIDASE_1"/>
    <property type="match status" value="1"/>
</dbReference>
<dbReference type="EMBL" id="JRNR01000006">
    <property type="protein sequence ID" value="KGF50263.1"/>
    <property type="molecule type" value="Genomic_DNA"/>
</dbReference>
<feature type="chain" id="PRO_5001916620" evidence="2">
    <location>
        <begin position="20"/>
        <end position="278"/>
    </location>
</feature>
<feature type="signal peptide" evidence="2">
    <location>
        <begin position="1"/>
        <end position="19"/>
    </location>
</feature>
<comment type="caution">
    <text evidence="4">The sequence shown here is derived from an EMBL/GenBank/DDBJ whole genome shotgun (WGS) entry which is preliminary data.</text>
</comment>
<dbReference type="Gene3D" id="3.60.21.10">
    <property type="match status" value="1"/>
</dbReference>
<gene>
    <name evidence="4" type="ORF">HMPREF0654_02035</name>
</gene>
<dbReference type="AlphaFoldDB" id="A0A096AT58"/>
<dbReference type="InterPro" id="IPR029052">
    <property type="entry name" value="Metallo-depent_PP-like"/>
</dbReference>
<evidence type="ECO:0000313" key="5">
    <source>
        <dbReference type="Proteomes" id="UP000029538"/>
    </source>
</evidence>
<protein>
    <submittedName>
        <fullName evidence="4">5'-nucleotidase</fullName>
    </submittedName>
</protein>
<dbReference type="Pfam" id="PF00149">
    <property type="entry name" value="Metallophos"/>
    <property type="match status" value="1"/>
</dbReference>
<comment type="similarity">
    <text evidence="1">Belongs to the 5'-nucleotidase family.</text>
</comment>
<dbReference type="GO" id="GO:0046872">
    <property type="term" value="F:metal ion binding"/>
    <property type="evidence" value="ECO:0007669"/>
    <property type="project" value="InterPro"/>
</dbReference>
<proteinExistence type="inferred from homology"/>
<dbReference type="Proteomes" id="UP000029538">
    <property type="component" value="Unassembled WGS sequence"/>
</dbReference>
<sequence length="278" mass="31048">MEKKILLVALCMFSMVGFAQKKQLTILHTNDTHSQIMPFNTTLADTMRAGRAGFERRIAMLKEERIKDPDLLLFDSGDFCQGSPYFTMFKGDVEVGLMNQMHYDAGTIGNHEFDFGLDNMTRMFKALNFPIVCANYDFADTELAKIVKPYIILNKKGLKIGVFGVSPELKGLVLEANYGPLKYMNPIPCAQKCVNELKKQKCDLIICISHLGVNIEGISDEELVAGTRGIDLVLGGHSHTFLQELLYVKNLDGKEIGIDQNGKSAIFVGKMILDLKKK</sequence>
<dbReference type="GO" id="GO:0009166">
    <property type="term" value="P:nucleotide catabolic process"/>
    <property type="evidence" value="ECO:0007669"/>
    <property type="project" value="InterPro"/>
</dbReference>
<dbReference type="RefSeq" id="WP_004357046.1">
    <property type="nucleotide sequence ID" value="NZ_JRNR01000006.1"/>
</dbReference>
<dbReference type="GO" id="GO:0016788">
    <property type="term" value="F:hydrolase activity, acting on ester bonds"/>
    <property type="evidence" value="ECO:0007669"/>
    <property type="project" value="InterPro"/>
</dbReference>
<feature type="domain" description="Calcineurin-like phosphoesterase" evidence="3">
    <location>
        <begin position="24"/>
        <end position="240"/>
    </location>
</feature>
<evidence type="ECO:0000256" key="1">
    <source>
        <dbReference type="ARBA" id="ARBA00006654"/>
    </source>
</evidence>
<dbReference type="InterPro" id="IPR006146">
    <property type="entry name" value="5'-Nucleotdase_CS"/>
</dbReference>